<feature type="compositionally biased region" description="Low complexity" evidence="1">
    <location>
        <begin position="628"/>
        <end position="641"/>
    </location>
</feature>
<feature type="region of interest" description="Disordered" evidence="1">
    <location>
        <begin position="1"/>
        <end position="170"/>
    </location>
</feature>
<feature type="compositionally biased region" description="Polar residues" evidence="1">
    <location>
        <begin position="7"/>
        <end position="19"/>
    </location>
</feature>
<feature type="compositionally biased region" description="Polar residues" evidence="1">
    <location>
        <begin position="221"/>
        <end position="230"/>
    </location>
</feature>
<feature type="region of interest" description="Disordered" evidence="1">
    <location>
        <begin position="352"/>
        <end position="419"/>
    </location>
</feature>
<feature type="region of interest" description="Disordered" evidence="1">
    <location>
        <begin position="255"/>
        <end position="340"/>
    </location>
</feature>
<dbReference type="Pfam" id="PF05036">
    <property type="entry name" value="SPOR"/>
    <property type="match status" value="1"/>
</dbReference>
<feature type="transmembrane region" description="Helical" evidence="2">
    <location>
        <begin position="487"/>
        <end position="507"/>
    </location>
</feature>
<keyword evidence="5" id="KW-1185">Reference proteome</keyword>
<feature type="domain" description="SPOR" evidence="3">
    <location>
        <begin position="749"/>
        <end position="833"/>
    </location>
</feature>
<evidence type="ECO:0000313" key="4">
    <source>
        <dbReference type="EMBL" id="MBO0346263.1"/>
    </source>
</evidence>
<feature type="compositionally biased region" description="Basic and acidic residues" evidence="1">
    <location>
        <begin position="554"/>
        <end position="574"/>
    </location>
</feature>
<dbReference type="RefSeq" id="WP_206941701.1">
    <property type="nucleotide sequence ID" value="NZ_JAFLNF010000005.1"/>
</dbReference>
<dbReference type="Gene3D" id="3.30.70.1070">
    <property type="entry name" value="Sporulation related repeat"/>
    <property type="match status" value="1"/>
</dbReference>
<feature type="region of interest" description="Disordered" evidence="1">
    <location>
        <begin position="453"/>
        <end position="482"/>
    </location>
</feature>
<feature type="region of interest" description="Disordered" evidence="1">
    <location>
        <begin position="554"/>
        <end position="747"/>
    </location>
</feature>
<dbReference type="PROSITE" id="PS51724">
    <property type="entry name" value="SPOR"/>
    <property type="match status" value="1"/>
</dbReference>
<protein>
    <submittedName>
        <fullName evidence="4">SPOR domain-containing protein</fullName>
    </submittedName>
</protein>
<feature type="region of interest" description="Disordered" evidence="1">
    <location>
        <begin position="183"/>
        <end position="238"/>
    </location>
</feature>
<evidence type="ECO:0000256" key="1">
    <source>
        <dbReference type="SAM" id="MobiDB-lite"/>
    </source>
</evidence>
<name>A0A939ERK5_9HYPH</name>
<reference evidence="4" key="1">
    <citation type="submission" date="2021-03" db="EMBL/GenBank/DDBJ databases">
        <title>Roseibium sp. CAU 1637 isolated from Incheon.</title>
        <authorList>
            <person name="Kim W."/>
        </authorList>
    </citation>
    <scope>NUCLEOTIDE SEQUENCE</scope>
    <source>
        <strain evidence="4">CAU 1637</strain>
    </source>
</reference>
<evidence type="ECO:0000313" key="5">
    <source>
        <dbReference type="Proteomes" id="UP000664779"/>
    </source>
</evidence>
<dbReference type="AlphaFoldDB" id="A0A939ERK5"/>
<dbReference type="InterPro" id="IPR007730">
    <property type="entry name" value="SPOR-like_dom"/>
</dbReference>
<feature type="compositionally biased region" description="Low complexity" evidence="1">
    <location>
        <begin position="318"/>
        <end position="330"/>
    </location>
</feature>
<dbReference type="EMBL" id="JAFLNF010000005">
    <property type="protein sequence ID" value="MBO0346263.1"/>
    <property type="molecule type" value="Genomic_DNA"/>
</dbReference>
<sequence>MARDNDYTSSDATSEQTASNREDTSAGDDPLVELARIVNRNKPAGSTASDRVGSTDYFAGLDDFSDIGGRPAPHVDRPAPEAGAPVSTAGASSDSYGHGDLGGVVPSRGAPVEPADHGRAPQPEVTGFAEAPAEQPELRDEAPGYLDLKLTEDDLLSGAPGNGSVEALPEADLEDELIGAFRTSFDANRRQEPGDRYNSDLEPRESFIPVQPPAATDDFYSDQTVSSSLETPGESEQEYRRGLYAGELAAATAPEAAAEYDYGTDEGQTDEVDDIFAPETGSEISPEPVSERAPEPRPTPEWQQPTNSGQLGGQMRSDAPAQTAATDQTPEGIGNGFDDLFAELGQLQTNLSREKRSAFDRQPLPDEQPVADTDYEGGDADTLTRAGPVPSDDYDPLISDGSVQSHDAARSDDIDDMAWPAAASRIPARGEEEEAPPPAGGYDLEAVAQAMQESDPTIGRSGVLPPHSQAEADVEPRAPKKGRNKGLMTAAAVLGVVFVGGVGYALLAGNSGIQAPSGPPPVIAGLQGPLKVMPEPAAEGDDNSGSKLIYDRVEGNTDTSRERLILPEKTEPADLRPAPDTVVTTDPLVPGGPKRVRTLVVRPDGTIVSEAGNGQATRVIAPSPGSNQTQTPDATTQPAATVGTPPTFQPVNPAPETAAASETDTQTGDGVPGETAASETPVSAEDAANAPRMVPTPKPAVPVRVARATPQQSASPVSGPLVLGGDQPSAPAAPATPVASTPQVSASGSIPAGTYVVQVTSQRSSEAALQTYADLQRRYPQVLGNRQAAIVPAEIDGRGTFYRARIPSASRAEAISLCESLQAAGGDCFVRRN</sequence>
<organism evidence="4 5">
    <name type="scientific">Roseibium limicola</name>
    <dbReference type="NCBI Taxonomy" id="2816037"/>
    <lineage>
        <taxon>Bacteria</taxon>
        <taxon>Pseudomonadati</taxon>
        <taxon>Pseudomonadota</taxon>
        <taxon>Alphaproteobacteria</taxon>
        <taxon>Hyphomicrobiales</taxon>
        <taxon>Stappiaceae</taxon>
        <taxon>Roseibium</taxon>
    </lineage>
</organism>
<dbReference type="Proteomes" id="UP000664779">
    <property type="component" value="Unassembled WGS sequence"/>
</dbReference>
<feature type="compositionally biased region" description="Acidic residues" evidence="1">
    <location>
        <begin position="262"/>
        <end position="276"/>
    </location>
</feature>
<feature type="compositionally biased region" description="Low complexity" evidence="1">
    <location>
        <begin position="727"/>
        <end position="744"/>
    </location>
</feature>
<dbReference type="GO" id="GO:0042834">
    <property type="term" value="F:peptidoglycan binding"/>
    <property type="evidence" value="ECO:0007669"/>
    <property type="project" value="InterPro"/>
</dbReference>
<dbReference type="InterPro" id="IPR036680">
    <property type="entry name" value="SPOR-like_sf"/>
</dbReference>
<keyword evidence="2" id="KW-1133">Transmembrane helix</keyword>
<evidence type="ECO:0000259" key="3">
    <source>
        <dbReference type="PROSITE" id="PS51724"/>
    </source>
</evidence>
<evidence type="ECO:0000256" key="2">
    <source>
        <dbReference type="SAM" id="Phobius"/>
    </source>
</evidence>
<comment type="caution">
    <text evidence="4">The sequence shown here is derived from an EMBL/GenBank/DDBJ whole genome shotgun (WGS) entry which is preliminary data.</text>
</comment>
<proteinExistence type="predicted"/>
<accession>A0A939ERK5</accession>
<keyword evidence="2" id="KW-0812">Transmembrane</keyword>
<keyword evidence="2" id="KW-0472">Membrane</keyword>
<gene>
    <name evidence="4" type="ORF">J0X15_13600</name>
</gene>
<feature type="compositionally biased region" description="Basic and acidic residues" evidence="1">
    <location>
        <begin position="187"/>
        <end position="205"/>
    </location>
</feature>